<dbReference type="Pfam" id="PF02661">
    <property type="entry name" value="Fic"/>
    <property type="match status" value="1"/>
</dbReference>
<dbReference type="SUPFAM" id="SSF140931">
    <property type="entry name" value="Fic-like"/>
    <property type="match status" value="1"/>
</dbReference>
<dbReference type="AlphaFoldDB" id="A0A1E7WJT8"/>
<dbReference type="RefSeq" id="WP_070249166.1">
    <property type="nucleotide sequence ID" value="NZ_LROM01000090.1"/>
</dbReference>
<feature type="domain" description="Fido" evidence="2">
    <location>
        <begin position="45"/>
        <end position="191"/>
    </location>
</feature>
<organism evidence="3 4">
    <name type="scientific">Duganella phyllosphaerae</name>
    <dbReference type="NCBI Taxonomy" id="762836"/>
    <lineage>
        <taxon>Bacteria</taxon>
        <taxon>Pseudomonadati</taxon>
        <taxon>Pseudomonadota</taxon>
        <taxon>Betaproteobacteria</taxon>
        <taxon>Burkholderiales</taxon>
        <taxon>Oxalobacteraceae</taxon>
        <taxon>Telluria group</taxon>
        <taxon>Duganella</taxon>
    </lineage>
</organism>
<sequence>MILFELMGSEEHPLYQELEMSNGNRQYDFLRSIISAAIKADKIFLSTHVIKALNFQAITCLHTNAGEFRPCAVTVGDYQPPAFYRVQAYMDDFVNEVNSKWRITDPIALAAFVLWRLNYIHPFINGNGRTARAVCYFVLCLSAGGWLPGTTILPELIRREREAYVVALREVDASFHAGAFDLKPLHQLLEMLVQEQLSSAPSESPPPEA</sequence>
<dbReference type="Proteomes" id="UP000175989">
    <property type="component" value="Unassembled WGS sequence"/>
</dbReference>
<dbReference type="PANTHER" id="PTHR13504">
    <property type="entry name" value="FIDO DOMAIN-CONTAINING PROTEIN DDB_G0283145"/>
    <property type="match status" value="1"/>
</dbReference>
<evidence type="ECO:0000259" key="2">
    <source>
        <dbReference type="PROSITE" id="PS51459"/>
    </source>
</evidence>
<dbReference type="InterPro" id="IPR003812">
    <property type="entry name" value="Fido"/>
</dbReference>
<dbReference type="OrthoDB" id="9813719at2"/>
<name>A0A1E7WJT8_9BURK</name>
<dbReference type="EMBL" id="LROM01000090">
    <property type="protein sequence ID" value="OEZ98791.1"/>
    <property type="molecule type" value="Genomic_DNA"/>
</dbReference>
<evidence type="ECO:0000256" key="1">
    <source>
        <dbReference type="PIRSR" id="PIRSR640198-1"/>
    </source>
</evidence>
<evidence type="ECO:0000313" key="3">
    <source>
        <dbReference type="EMBL" id="OEZ98791.1"/>
    </source>
</evidence>
<proteinExistence type="predicted"/>
<accession>A0A1E7WJT8</accession>
<keyword evidence="4" id="KW-1185">Reference proteome</keyword>
<comment type="caution">
    <text evidence="3">The sequence shown here is derived from an EMBL/GenBank/DDBJ whole genome shotgun (WGS) entry which is preliminary data.</text>
</comment>
<dbReference type="PANTHER" id="PTHR13504:SF38">
    <property type="entry name" value="FIDO DOMAIN-CONTAINING PROTEIN"/>
    <property type="match status" value="1"/>
</dbReference>
<dbReference type="InterPro" id="IPR040198">
    <property type="entry name" value="Fido_containing"/>
</dbReference>
<feature type="active site" evidence="1">
    <location>
        <position position="121"/>
    </location>
</feature>
<dbReference type="InterPro" id="IPR036597">
    <property type="entry name" value="Fido-like_dom_sf"/>
</dbReference>
<gene>
    <name evidence="3" type="ORF">DUPY_29710</name>
</gene>
<protein>
    <submittedName>
        <fullName evidence="3">Fic/DOC family protein</fullName>
    </submittedName>
</protein>
<reference evidence="4" key="1">
    <citation type="journal article" date="2016" name="Front. Microbiol.">
        <title>Molecular Keys to the Janthinobacterium and Duganella spp. Interaction with the Plant Pathogen Fusarium graminearum.</title>
        <authorList>
            <person name="Haack F.S."/>
            <person name="Poehlein A."/>
            <person name="Kroger C."/>
            <person name="Voigt C.A."/>
            <person name="Piepenbring M."/>
            <person name="Bode H.B."/>
            <person name="Daniel R."/>
            <person name="Schafer W."/>
            <person name="Streit W.R."/>
        </authorList>
    </citation>
    <scope>NUCLEOTIDE SEQUENCE [LARGE SCALE GENOMIC DNA]</scope>
    <source>
        <strain evidence="4">T54</strain>
    </source>
</reference>
<evidence type="ECO:0000313" key="4">
    <source>
        <dbReference type="Proteomes" id="UP000175989"/>
    </source>
</evidence>
<dbReference type="PROSITE" id="PS51459">
    <property type="entry name" value="FIDO"/>
    <property type="match status" value="1"/>
</dbReference>
<dbReference type="Gene3D" id="1.10.3290.10">
    <property type="entry name" value="Fido-like domain"/>
    <property type="match status" value="1"/>
</dbReference>